<name>A0ABD5T2I4_9EURY</name>
<proteinExistence type="predicted"/>
<sequence length="268" mass="28039">MHGQRIAAVLVAVLMVTSMVAVPGSVAAQDEPDSPDAAEPASYYGAVEVDGEPAPNGTNVSAVVNGEIVDTLTINETGQYGGPEIFDPKLEVAAEDVPESGAPIEFRVNGEPVTRTDPSSVEYSPGDVQRVDLRAGGLDPIYEFDVEDADESVPRGDDAEITVSIENTGTAGADELTVTAADEDEPRASRTLNLDTNETTTEVLSVPTRESDGDQITLTLATDEESTERTVGLQDPSNVTVALGLDAPADGDEYDPTEDDLNVPCFAA</sequence>
<dbReference type="EMBL" id="JBHSWT010000398">
    <property type="protein sequence ID" value="MFC6771484.1"/>
    <property type="molecule type" value="Genomic_DNA"/>
</dbReference>
<reference evidence="2 3" key="1">
    <citation type="journal article" date="2019" name="Int. J. Syst. Evol. Microbiol.">
        <title>The Global Catalogue of Microorganisms (GCM) 10K type strain sequencing project: providing services to taxonomists for standard genome sequencing and annotation.</title>
        <authorList>
            <consortium name="The Broad Institute Genomics Platform"/>
            <consortium name="The Broad Institute Genome Sequencing Center for Infectious Disease"/>
            <person name="Wu L."/>
            <person name="Ma J."/>
        </authorList>
    </citation>
    <scope>NUCLEOTIDE SEQUENCE [LARGE SCALE GENOMIC DNA]</scope>
    <source>
        <strain evidence="2 3">PJ61</strain>
    </source>
</reference>
<dbReference type="Proteomes" id="UP001596274">
    <property type="component" value="Unassembled WGS sequence"/>
</dbReference>
<evidence type="ECO:0000313" key="2">
    <source>
        <dbReference type="EMBL" id="MFC6771484.1"/>
    </source>
</evidence>
<accession>A0ABD5T2I4</accession>
<dbReference type="Gene3D" id="2.60.40.10">
    <property type="entry name" value="Immunoglobulins"/>
    <property type="match status" value="1"/>
</dbReference>
<organism evidence="2 3">
    <name type="scientific">Halorubrum pallidum</name>
    <dbReference type="NCBI Taxonomy" id="1526114"/>
    <lineage>
        <taxon>Archaea</taxon>
        <taxon>Methanobacteriati</taxon>
        <taxon>Methanobacteriota</taxon>
        <taxon>Stenosarchaea group</taxon>
        <taxon>Halobacteria</taxon>
        <taxon>Halobacteriales</taxon>
        <taxon>Haloferacaceae</taxon>
        <taxon>Halorubrum</taxon>
    </lineage>
</organism>
<comment type="caution">
    <text evidence="2">The sequence shown here is derived from an EMBL/GenBank/DDBJ whole genome shotgun (WGS) entry which is preliminary data.</text>
</comment>
<gene>
    <name evidence="2" type="ORF">ACFQDD_08150</name>
</gene>
<evidence type="ECO:0000259" key="1">
    <source>
        <dbReference type="Pfam" id="PF07705"/>
    </source>
</evidence>
<protein>
    <submittedName>
        <fullName evidence="2">CARDB domain-containing protein</fullName>
    </submittedName>
</protein>
<dbReference type="Pfam" id="PF07705">
    <property type="entry name" value="CARDB"/>
    <property type="match status" value="1"/>
</dbReference>
<feature type="domain" description="CARDB" evidence="1">
    <location>
        <begin position="152"/>
        <end position="226"/>
    </location>
</feature>
<dbReference type="InterPro" id="IPR011635">
    <property type="entry name" value="CARDB"/>
</dbReference>
<evidence type="ECO:0000313" key="3">
    <source>
        <dbReference type="Proteomes" id="UP001596274"/>
    </source>
</evidence>
<keyword evidence="3" id="KW-1185">Reference proteome</keyword>
<dbReference type="AlphaFoldDB" id="A0ABD5T2I4"/>
<dbReference type="InterPro" id="IPR013783">
    <property type="entry name" value="Ig-like_fold"/>
</dbReference>